<evidence type="ECO:0000256" key="1">
    <source>
        <dbReference type="SAM" id="MobiDB-lite"/>
    </source>
</evidence>
<feature type="compositionally biased region" description="Low complexity" evidence="1">
    <location>
        <begin position="107"/>
        <end position="129"/>
    </location>
</feature>
<dbReference type="Proteomes" id="UP000580250">
    <property type="component" value="Unassembled WGS sequence"/>
</dbReference>
<organism evidence="2 3">
    <name type="scientific">Meloidogyne enterolobii</name>
    <name type="common">Root-knot nematode worm</name>
    <name type="synonym">Meloidogyne mayaguensis</name>
    <dbReference type="NCBI Taxonomy" id="390850"/>
    <lineage>
        <taxon>Eukaryota</taxon>
        <taxon>Metazoa</taxon>
        <taxon>Ecdysozoa</taxon>
        <taxon>Nematoda</taxon>
        <taxon>Chromadorea</taxon>
        <taxon>Rhabditida</taxon>
        <taxon>Tylenchina</taxon>
        <taxon>Tylenchomorpha</taxon>
        <taxon>Tylenchoidea</taxon>
        <taxon>Meloidogynidae</taxon>
        <taxon>Meloidogyninae</taxon>
        <taxon>Meloidogyne</taxon>
    </lineage>
</organism>
<name>A0A6V7Y4Q8_MELEN</name>
<sequence length="204" mass="22780">MREPINNSKEIPQKTSLQNNSKLINGFNENNINSENNNYSNNCQNNTKFSFKESGSNPAKQTRRPLTAQQKSPYISNFWISTLKSRSSSEALSSQRLLLGHNATEKLQQLQQQSPSSQSLSSLSSPSSSAINNLNSEDQQINNVKNNLENNLGTVESVAVRTANFLLEMRKTQEGKKQQSTKTNNNSPFSYNNTCGRITPFPAF</sequence>
<feature type="region of interest" description="Disordered" evidence="1">
    <location>
        <begin position="170"/>
        <end position="193"/>
    </location>
</feature>
<reference evidence="2 3" key="1">
    <citation type="submission" date="2020-08" db="EMBL/GenBank/DDBJ databases">
        <authorList>
            <person name="Koutsovoulos G."/>
            <person name="Danchin GJ E."/>
        </authorList>
    </citation>
    <scope>NUCLEOTIDE SEQUENCE [LARGE SCALE GENOMIC DNA]</scope>
</reference>
<feature type="compositionally biased region" description="Polar residues" evidence="1">
    <location>
        <begin position="1"/>
        <end position="23"/>
    </location>
</feature>
<feature type="region of interest" description="Disordered" evidence="1">
    <location>
        <begin position="107"/>
        <end position="133"/>
    </location>
</feature>
<feature type="compositionally biased region" description="Low complexity" evidence="1">
    <location>
        <begin position="25"/>
        <end position="46"/>
    </location>
</feature>
<feature type="compositionally biased region" description="Polar residues" evidence="1">
    <location>
        <begin position="178"/>
        <end position="193"/>
    </location>
</feature>
<dbReference type="EMBL" id="CAJEWN010003137">
    <property type="protein sequence ID" value="CAD2206649.1"/>
    <property type="molecule type" value="Genomic_DNA"/>
</dbReference>
<evidence type="ECO:0000313" key="2">
    <source>
        <dbReference type="EMBL" id="CAD2206649.1"/>
    </source>
</evidence>
<comment type="caution">
    <text evidence="2">The sequence shown here is derived from an EMBL/GenBank/DDBJ whole genome shotgun (WGS) entry which is preliminary data.</text>
</comment>
<evidence type="ECO:0000313" key="3">
    <source>
        <dbReference type="Proteomes" id="UP000580250"/>
    </source>
</evidence>
<feature type="region of interest" description="Disordered" evidence="1">
    <location>
        <begin position="1"/>
        <end position="68"/>
    </location>
</feature>
<accession>A0A6V7Y4Q8</accession>
<dbReference type="AlphaFoldDB" id="A0A6V7Y4Q8"/>
<protein>
    <submittedName>
        <fullName evidence="2">Uncharacterized protein</fullName>
    </submittedName>
</protein>
<gene>
    <name evidence="2" type="ORF">MENT_LOCUS60534</name>
</gene>
<feature type="compositionally biased region" description="Polar residues" evidence="1">
    <location>
        <begin position="47"/>
        <end position="60"/>
    </location>
</feature>
<proteinExistence type="predicted"/>